<evidence type="ECO:0000313" key="3">
    <source>
        <dbReference type="EMBL" id="KAB5596009.1"/>
    </source>
</evidence>
<evidence type="ECO:0000313" key="4">
    <source>
        <dbReference type="Proteomes" id="UP000383932"/>
    </source>
</evidence>
<feature type="chain" id="PRO_5024466346" evidence="2">
    <location>
        <begin position="16"/>
        <end position="213"/>
    </location>
</feature>
<dbReference type="AlphaFoldDB" id="A0A5N5QWL9"/>
<feature type="signal peptide" evidence="2">
    <location>
        <begin position="1"/>
        <end position="15"/>
    </location>
</feature>
<comment type="caution">
    <text evidence="3">The sequence shown here is derived from an EMBL/GenBank/DDBJ whole genome shotgun (WGS) entry which is preliminary data.</text>
</comment>
<accession>A0A5N5QWL9</accession>
<dbReference type="EMBL" id="SSOP01000004">
    <property type="protein sequence ID" value="KAB5596009.1"/>
    <property type="molecule type" value="Genomic_DNA"/>
</dbReference>
<name>A0A5N5QWL9_9AGAM</name>
<keyword evidence="4" id="KW-1185">Reference proteome</keyword>
<organism evidence="3 4">
    <name type="scientific">Ceratobasidium theobromae</name>
    <dbReference type="NCBI Taxonomy" id="1582974"/>
    <lineage>
        <taxon>Eukaryota</taxon>
        <taxon>Fungi</taxon>
        <taxon>Dikarya</taxon>
        <taxon>Basidiomycota</taxon>
        <taxon>Agaricomycotina</taxon>
        <taxon>Agaricomycetes</taxon>
        <taxon>Cantharellales</taxon>
        <taxon>Ceratobasidiaceae</taxon>
        <taxon>Ceratobasidium</taxon>
    </lineage>
</organism>
<reference evidence="3 4" key="1">
    <citation type="journal article" date="2019" name="Fungal Biol. Biotechnol.">
        <title>Draft genome sequence of fastidious pathogen Ceratobasidium theobromae, which causes vascular-streak dieback in Theobroma cacao.</title>
        <authorList>
            <person name="Ali S.S."/>
            <person name="Asman A."/>
            <person name="Shao J."/>
            <person name="Firmansyah A.P."/>
            <person name="Susilo A.W."/>
            <person name="Rosmana A."/>
            <person name="McMahon P."/>
            <person name="Junaid M."/>
            <person name="Guest D."/>
            <person name="Kheng T.Y."/>
            <person name="Meinhardt L.W."/>
            <person name="Bailey B.A."/>
        </authorList>
    </citation>
    <scope>NUCLEOTIDE SEQUENCE [LARGE SCALE GENOMIC DNA]</scope>
    <source>
        <strain evidence="3 4">CT2</strain>
    </source>
</reference>
<sequence length="213" mass="23319">MHTVAFALALQVILCLKILQNHLETPFISLHQGAYALAINVRIATDNEVTSRPTSVTFPQQPLGPSDSGYDTPNLDRAHHDETKLINGLDGFAHMASIEDNSISETSNVIRGTVLEQCRRCSAVLYACRFGLNALAWWRGPVSSTHQGRRSLDNGFDWWRSFNFADDGNSFKLCSAGTTPVVHVAKNSMTFNNAAGLADSIQPGNMVISRKTT</sequence>
<evidence type="ECO:0000256" key="2">
    <source>
        <dbReference type="SAM" id="SignalP"/>
    </source>
</evidence>
<feature type="region of interest" description="Disordered" evidence="1">
    <location>
        <begin position="50"/>
        <end position="71"/>
    </location>
</feature>
<dbReference type="Proteomes" id="UP000383932">
    <property type="component" value="Unassembled WGS sequence"/>
</dbReference>
<protein>
    <submittedName>
        <fullName evidence="3">Putative effector protein</fullName>
    </submittedName>
</protein>
<evidence type="ECO:0000256" key="1">
    <source>
        <dbReference type="SAM" id="MobiDB-lite"/>
    </source>
</evidence>
<keyword evidence="2" id="KW-0732">Signal</keyword>
<gene>
    <name evidence="3" type="ORF">CTheo_526</name>
</gene>
<proteinExistence type="predicted"/>
<feature type="compositionally biased region" description="Polar residues" evidence="1">
    <location>
        <begin position="50"/>
        <end position="60"/>
    </location>
</feature>